<evidence type="ECO:0000313" key="1">
    <source>
        <dbReference type="EMBL" id="CAB5221242.1"/>
    </source>
</evidence>
<gene>
    <name evidence="1" type="ORF">UFOVP244_115</name>
</gene>
<accession>A0A6J7WX34</accession>
<reference evidence="1" key="1">
    <citation type="submission" date="2020-05" db="EMBL/GenBank/DDBJ databases">
        <authorList>
            <person name="Chiriac C."/>
            <person name="Salcher M."/>
            <person name="Ghai R."/>
            <person name="Kavagutti S V."/>
        </authorList>
    </citation>
    <scope>NUCLEOTIDE SEQUENCE</scope>
</reference>
<protein>
    <submittedName>
        <fullName evidence="1">Uncharacterized protein</fullName>
    </submittedName>
</protein>
<sequence length="139" mass="16030">MASEGKLELYYGKNMQQVAKWSVQTDKYTRIIDGVGYRDERDLHVLGSGDHLLVEHMIWDKTYALIDTELRFITADEAKHNPYFHHYLKPNEAGYPLLSFGGLWVESIPVNVDLGVWYDLFLSENPEKVLVTVSRGKKV</sequence>
<proteinExistence type="predicted"/>
<organism evidence="1">
    <name type="scientific">uncultured Caudovirales phage</name>
    <dbReference type="NCBI Taxonomy" id="2100421"/>
    <lineage>
        <taxon>Viruses</taxon>
        <taxon>Duplodnaviria</taxon>
        <taxon>Heunggongvirae</taxon>
        <taxon>Uroviricota</taxon>
        <taxon>Caudoviricetes</taxon>
        <taxon>Peduoviridae</taxon>
        <taxon>Maltschvirus</taxon>
        <taxon>Maltschvirus maltsch</taxon>
    </lineage>
</organism>
<name>A0A6J7WX34_9CAUD</name>
<dbReference type="EMBL" id="LR798292">
    <property type="protein sequence ID" value="CAB5221242.1"/>
    <property type="molecule type" value="Genomic_DNA"/>
</dbReference>